<dbReference type="InterPro" id="IPR036816">
    <property type="entry name" value="RNaseA-like_dom_sf"/>
</dbReference>
<accession>A0ABD0PEI4</accession>
<gene>
    <name evidence="1" type="ORF">M9458_032794</name>
</gene>
<proteinExistence type="predicted"/>
<evidence type="ECO:0000313" key="2">
    <source>
        <dbReference type="Proteomes" id="UP001529510"/>
    </source>
</evidence>
<keyword evidence="2" id="KW-1185">Reference proteome</keyword>
<dbReference type="EMBL" id="JAMKFB020000016">
    <property type="protein sequence ID" value="KAL0172483.1"/>
    <property type="molecule type" value="Genomic_DNA"/>
</dbReference>
<reference evidence="1 2" key="1">
    <citation type="submission" date="2024-05" db="EMBL/GenBank/DDBJ databases">
        <title>Genome sequencing and assembly of Indian major carp, Cirrhinus mrigala (Hamilton, 1822).</title>
        <authorList>
            <person name="Mohindra V."/>
            <person name="Chowdhury L.M."/>
            <person name="Lal K."/>
            <person name="Jena J.K."/>
        </authorList>
    </citation>
    <scope>NUCLEOTIDE SEQUENCE [LARGE SCALE GENOMIC DNA]</scope>
    <source>
        <strain evidence="1">CM1030</strain>
        <tissue evidence="1">Blood</tissue>
    </source>
</reference>
<sequence>PDMLHPSRPCTKAENNNGYNTFLQRHVREGTPNDLKKENWKKFIDSINTWNRTTQSFFPFSEKNNVEAVCSSGGKMFMGNLCISKKSFSFITVKIDSENKTIESIDRQKQHVILACDKFEKECLPDHFKPNRKNLKPNNNKPDCSKLNYNHVIM</sequence>
<name>A0ABD0PEI4_CIRMR</name>
<evidence type="ECO:0000313" key="1">
    <source>
        <dbReference type="EMBL" id="KAL0172483.1"/>
    </source>
</evidence>
<protein>
    <submittedName>
        <fullName evidence="1">Uncharacterized protein</fullName>
    </submittedName>
</protein>
<comment type="caution">
    <text evidence="1">The sequence shown here is derived from an EMBL/GenBank/DDBJ whole genome shotgun (WGS) entry which is preliminary data.</text>
</comment>
<dbReference type="AlphaFoldDB" id="A0ABD0PEI4"/>
<feature type="non-terminal residue" evidence="1">
    <location>
        <position position="1"/>
    </location>
</feature>
<dbReference type="Gene3D" id="3.10.130.10">
    <property type="entry name" value="Ribonuclease A-like domain"/>
    <property type="match status" value="1"/>
</dbReference>
<dbReference type="Proteomes" id="UP001529510">
    <property type="component" value="Unassembled WGS sequence"/>
</dbReference>
<organism evidence="1 2">
    <name type="scientific">Cirrhinus mrigala</name>
    <name type="common">Mrigala</name>
    <dbReference type="NCBI Taxonomy" id="683832"/>
    <lineage>
        <taxon>Eukaryota</taxon>
        <taxon>Metazoa</taxon>
        <taxon>Chordata</taxon>
        <taxon>Craniata</taxon>
        <taxon>Vertebrata</taxon>
        <taxon>Euteleostomi</taxon>
        <taxon>Actinopterygii</taxon>
        <taxon>Neopterygii</taxon>
        <taxon>Teleostei</taxon>
        <taxon>Ostariophysi</taxon>
        <taxon>Cypriniformes</taxon>
        <taxon>Cyprinidae</taxon>
        <taxon>Labeoninae</taxon>
        <taxon>Labeonini</taxon>
        <taxon>Cirrhinus</taxon>
    </lineage>
</organism>